<comment type="caution">
    <text evidence="3">The sequence shown here is derived from an EMBL/GenBank/DDBJ whole genome shotgun (WGS) entry which is preliminary data.</text>
</comment>
<dbReference type="Proteomes" id="UP001347796">
    <property type="component" value="Unassembled WGS sequence"/>
</dbReference>
<dbReference type="InterPro" id="IPR003347">
    <property type="entry name" value="JmjC_dom"/>
</dbReference>
<dbReference type="PANTHER" id="PTHR12461">
    <property type="entry name" value="HYPOXIA-INDUCIBLE FACTOR 1 ALPHA INHIBITOR-RELATED"/>
    <property type="match status" value="1"/>
</dbReference>
<organism evidence="3 4">
    <name type="scientific">Patella caerulea</name>
    <name type="common">Rayed Mediterranean limpet</name>
    <dbReference type="NCBI Taxonomy" id="87958"/>
    <lineage>
        <taxon>Eukaryota</taxon>
        <taxon>Metazoa</taxon>
        <taxon>Spiralia</taxon>
        <taxon>Lophotrochozoa</taxon>
        <taxon>Mollusca</taxon>
        <taxon>Gastropoda</taxon>
        <taxon>Patellogastropoda</taxon>
        <taxon>Patelloidea</taxon>
        <taxon>Patellidae</taxon>
        <taxon>Patella</taxon>
    </lineage>
</organism>
<dbReference type="AlphaFoldDB" id="A0AAN8JUL1"/>
<dbReference type="SMART" id="SM00558">
    <property type="entry name" value="JmjC"/>
    <property type="match status" value="1"/>
</dbReference>
<dbReference type="EMBL" id="JAZGQO010000008">
    <property type="protein sequence ID" value="KAK6180323.1"/>
    <property type="molecule type" value="Genomic_DNA"/>
</dbReference>
<evidence type="ECO:0000313" key="4">
    <source>
        <dbReference type="Proteomes" id="UP001347796"/>
    </source>
</evidence>
<protein>
    <recommendedName>
        <fullName evidence="2">JmjC domain-containing protein</fullName>
    </recommendedName>
</protein>
<dbReference type="InterPro" id="IPR041667">
    <property type="entry name" value="Cupin_8"/>
</dbReference>
<feature type="region of interest" description="Disordered" evidence="1">
    <location>
        <begin position="286"/>
        <end position="314"/>
    </location>
</feature>
<sequence>MKVENQKKENRLKEPVKLSIDEFLDIYRKKPVYLIDSITQKMNDDMMLPLTLQCGGFERSIHDVVLWFSSGGTSSVLHRDPLNNLLCIFDGSKDFLLIDKKYKSVVESVGFVENGEYSNIDVDNVDKKKYKDLLSLPWVKAHAEKGDCIFIPQGWYHQIRSNGRRNMAVNYWISHRWWFDHPSCRLFEKFNKTEPLNKYSYASPNEFVRYKMLEAYKDLDVITKNNFLEPNVDKTKRLQLFDFINLDRDTYLTWEELYHFDIDTAVTKFSDVLAQDYRRPEELVNAEIKTKTEADEGSKEDIKSNESKVKKDEL</sequence>
<dbReference type="PROSITE" id="PS51184">
    <property type="entry name" value="JMJC"/>
    <property type="match status" value="1"/>
</dbReference>
<name>A0AAN8JUL1_PATCE</name>
<feature type="domain" description="JmjC" evidence="2">
    <location>
        <begin position="19"/>
        <end position="190"/>
    </location>
</feature>
<dbReference type="Gene3D" id="2.60.120.650">
    <property type="entry name" value="Cupin"/>
    <property type="match status" value="1"/>
</dbReference>
<evidence type="ECO:0000256" key="1">
    <source>
        <dbReference type="SAM" id="MobiDB-lite"/>
    </source>
</evidence>
<keyword evidence="4" id="KW-1185">Reference proteome</keyword>
<evidence type="ECO:0000259" key="2">
    <source>
        <dbReference type="PROSITE" id="PS51184"/>
    </source>
</evidence>
<accession>A0AAN8JUL1</accession>
<dbReference type="PANTHER" id="PTHR12461:SF18">
    <property type="entry name" value="JMJC DOMAIN-CONTAINING PROTEIN"/>
    <property type="match status" value="1"/>
</dbReference>
<dbReference type="SUPFAM" id="SSF51197">
    <property type="entry name" value="Clavaminate synthase-like"/>
    <property type="match status" value="1"/>
</dbReference>
<evidence type="ECO:0000313" key="3">
    <source>
        <dbReference type="EMBL" id="KAK6180323.1"/>
    </source>
</evidence>
<reference evidence="3 4" key="1">
    <citation type="submission" date="2024-01" db="EMBL/GenBank/DDBJ databases">
        <title>The genome of the rayed Mediterranean limpet Patella caerulea (Linnaeus, 1758).</title>
        <authorList>
            <person name="Anh-Thu Weber A."/>
            <person name="Halstead-Nussloch G."/>
        </authorList>
    </citation>
    <scope>NUCLEOTIDE SEQUENCE [LARGE SCALE GENOMIC DNA]</scope>
    <source>
        <strain evidence="3">AATW-2023a</strain>
        <tissue evidence="3">Whole specimen</tissue>
    </source>
</reference>
<gene>
    <name evidence="3" type="ORF">SNE40_012501</name>
</gene>
<dbReference type="Pfam" id="PF13621">
    <property type="entry name" value="Cupin_8"/>
    <property type="match status" value="1"/>
</dbReference>
<proteinExistence type="predicted"/>